<feature type="compositionally biased region" description="Low complexity" evidence="1">
    <location>
        <begin position="247"/>
        <end position="258"/>
    </location>
</feature>
<dbReference type="EMBL" id="LGUC01000003">
    <property type="protein sequence ID" value="KPN28888.1"/>
    <property type="molecule type" value="Genomic_DNA"/>
</dbReference>
<name>A0A0P7GTV2_9EURY</name>
<sequence>MATPGPGACRTPTGSAISRSGDDKVTLTGTLLPQLTGGQQSLDQLRKMLGRGRLAVDRRYGYLLWALRHRVPQRTEIELHARWHRPADRVRSHCSTSTMTSRIDYPVMQACAPCSGAGWRCGLNSYAIQGDLPEHRITASPAGQQISPQVDARLQRLRLTDKRGMDADQLDITLEDSDGRLALPPRGTELHLAMAGRVISWWIVALTSSTRSSTAAPRSAHHPCPLGGHAPGLPGNAHRDGTSWPCTTLLPPLPTDTTSRPRSATTWAHLLEHIDQTMSRIYISHSPGRTL</sequence>
<accession>A0A0P7GTV2</accession>
<evidence type="ECO:0000313" key="2">
    <source>
        <dbReference type="EMBL" id="KPN28888.1"/>
    </source>
</evidence>
<dbReference type="AlphaFoldDB" id="A0A0P7GTV2"/>
<proteinExistence type="predicted"/>
<dbReference type="Proteomes" id="UP000050535">
    <property type="component" value="Unassembled WGS sequence"/>
</dbReference>
<keyword evidence="3" id="KW-1185">Reference proteome</keyword>
<dbReference type="STRING" id="699431.SY89_03540"/>
<organism evidence="2 3">
    <name type="scientific">Halolamina pelagica</name>
    <dbReference type="NCBI Taxonomy" id="699431"/>
    <lineage>
        <taxon>Archaea</taxon>
        <taxon>Methanobacteriati</taxon>
        <taxon>Methanobacteriota</taxon>
        <taxon>Stenosarchaea group</taxon>
        <taxon>Halobacteria</taxon>
        <taxon>Halobacteriales</taxon>
        <taxon>Haloferacaceae</taxon>
    </lineage>
</organism>
<feature type="region of interest" description="Disordered" evidence="1">
    <location>
        <begin position="1"/>
        <end position="22"/>
    </location>
</feature>
<feature type="region of interest" description="Disordered" evidence="1">
    <location>
        <begin position="214"/>
        <end position="261"/>
    </location>
</feature>
<protein>
    <submittedName>
        <fullName evidence="2">Tail protein</fullName>
    </submittedName>
</protein>
<evidence type="ECO:0000256" key="1">
    <source>
        <dbReference type="SAM" id="MobiDB-lite"/>
    </source>
</evidence>
<comment type="caution">
    <text evidence="2">The sequence shown here is derived from an EMBL/GenBank/DDBJ whole genome shotgun (WGS) entry which is preliminary data.</text>
</comment>
<reference evidence="3" key="1">
    <citation type="submission" date="2013-11" db="EMBL/GenBank/DDBJ databases">
        <authorList>
            <person name="Hoang H.T."/>
            <person name="Killian M.L."/>
            <person name="Madson D.M."/>
            <person name="Arruda P.H.E."/>
            <person name="Sun D."/>
            <person name="Schwartz K.J."/>
            <person name="Yoon K."/>
        </authorList>
    </citation>
    <scope>NUCLEOTIDE SEQUENCE [LARGE SCALE GENOMIC DNA]</scope>
    <source>
        <strain evidence="3">CDK2</strain>
    </source>
</reference>
<evidence type="ECO:0000313" key="3">
    <source>
        <dbReference type="Proteomes" id="UP000050535"/>
    </source>
</evidence>
<gene>
    <name evidence="2" type="ORF">SY89_03540</name>
</gene>